<organism evidence="1 2">
    <name type="scientific">Rhodopirellula islandica</name>
    <dbReference type="NCBI Taxonomy" id="595434"/>
    <lineage>
        <taxon>Bacteria</taxon>
        <taxon>Pseudomonadati</taxon>
        <taxon>Planctomycetota</taxon>
        <taxon>Planctomycetia</taxon>
        <taxon>Pirellulales</taxon>
        <taxon>Pirellulaceae</taxon>
        <taxon>Rhodopirellula</taxon>
    </lineage>
</organism>
<gene>
    <name evidence="1" type="ORF">RISK_005514</name>
</gene>
<dbReference type="AlphaFoldDB" id="A0A0J1B799"/>
<protein>
    <submittedName>
        <fullName evidence="1">Uncharacterized protein</fullName>
    </submittedName>
</protein>
<keyword evidence="2" id="KW-1185">Reference proteome</keyword>
<proteinExistence type="predicted"/>
<sequence>MGGAGRAGRVLNHLRMGFGLGDWSRARFELPPLVKLPRIVETARYDESC</sequence>
<accession>A0A0J1B799</accession>
<name>A0A0J1B799_RHOIS</name>
<dbReference type="EMBL" id="LECT01000044">
    <property type="protein sequence ID" value="KLU02448.1"/>
    <property type="molecule type" value="Genomic_DNA"/>
</dbReference>
<comment type="caution">
    <text evidence="1">The sequence shown here is derived from an EMBL/GenBank/DDBJ whole genome shotgun (WGS) entry which is preliminary data.</text>
</comment>
<reference evidence="1" key="1">
    <citation type="submission" date="2015-05" db="EMBL/GenBank/DDBJ databases">
        <title>Permanent draft genome of Rhodopirellula islandicus K833.</title>
        <authorList>
            <person name="Kizina J."/>
            <person name="Richter M."/>
            <person name="Glockner F.O."/>
            <person name="Harder J."/>
        </authorList>
    </citation>
    <scope>NUCLEOTIDE SEQUENCE [LARGE SCALE GENOMIC DNA]</scope>
    <source>
        <strain evidence="1">K833</strain>
    </source>
</reference>
<evidence type="ECO:0000313" key="1">
    <source>
        <dbReference type="EMBL" id="KLU02448.1"/>
    </source>
</evidence>
<dbReference type="Proteomes" id="UP000036367">
    <property type="component" value="Unassembled WGS sequence"/>
</dbReference>
<evidence type="ECO:0000313" key="2">
    <source>
        <dbReference type="Proteomes" id="UP000036367"/>
    </source>
</evidence>